<dbReference type="Proteomes" id="UP000002630">
    <property type="component" value="Linkage Group LG22"/>
</dbReference>
<accession>D7G9H1</accession>
<keyword evidence="1" id="KW-0472">Membrane</keyword>
<evidence type="ECO:0000313" key="3">
    <source>
        <dbReference type="Proteomes" id="UP000002630"/>
    </source>
</evidence>
<gene>
    <name evidence="2" type="ORF">Esi_0098_0063</name>
</gene>
<dbReference type="EMBL" id="FN649747">
    <property type="protein sequence ID" value="CBJ28311.1"/>
    <property type="molecule type" value="Genomic_DNA"/>
</dbReference>
<dbReference type="InParanoid" id="D7G9H1"/>
<keyword evidence="1" id="KW-1133">Transmembrane helix</keyword>
<reference evidence="2 3" key="1">
    <citation type="journal article" date="2010" name="Nature">
        <title>The Ectocarpus genome and the independent evolution of multicellularity in brown algae.</title>
        <authorList>
            <person name="Cock J.M."/>
            <person name="Sterck L."/>
            <person name="Rouze P."/>
            <person name="Scornet D."/>
            <person name="Allen A.E."/>
            <person name="Amoutzias G."/>
            <person name="Anthouard V."/>
            <person name="Artiguenave F."/>
            <person name="Aury J.M."/>
            <person name="Badger J.H."/>
            <person name="Beszteri B."/>
            <person name="Billiau K."/>
            <person name="Bonnet E."/>
            <person name="Bothwell J.H."/>
            <person name="Bowler C."/>
            <person name="Boyen C."/>
            <person name="Brownlee C."/>
            <person name="Carrano C.J."/>
            <person name="Charrier B."/>
            <person name="Cho G.Y."/>
            <person name="Coelho S.M."/>
            <person name="Collen J."/>
            <person name="Corre E."/>
            <person name="Da Silva C."/>
            <person name="Delage L."/>
            <person name="Delaroque N."/>
            <person name="Dittami S.M."/>
            <person name="Doulbeau S."/>
            <person name="Elias M."/>
            <person name="Farnham G."/>
            <person name="Gachon C.M."/>
            <person name="Gschloessl B."/>
            <person name="Heesch S."/>
            <person name="Jabbari K."/>
            <person name="Jubin C."/>
            <person name="Kawai H."/>
            <person name="Kimura K."/>
            <person name="Kloareg B."/>
            <person name="Kupper F.C."/>
            <person name="Lang D."/>
            <person name="Le Bail A."/>
            <person name="Leblanc C."/>
            <person name="Lerouge P."/>
            <person name="Lohr M."/>
            <person name="Lopez P.J."/>
            <person name="Martens C."/>
            <person name="Maumus F."/>
            <person name="Michel G."/>
            <person name="Miranda-Saavedra D."/>
            <person name="Morales J."/>
            <person name="Moreau H."/>
            <person name="Motomura T."/>
            <person name="Nagasato C."/>
            <person name="Napoli C.A."/>
            <person name="Nelson D.R."/>
            <person name="Nyvall-Collen P."/>
            <person name="Peters A.F."/>
            <person name="Pommier C."/>
            <person name="Potin P."/>
            <person name="Poulain J."/>
            <person name="Quesneville H."/>
            <person name="Read B."/>
            <person name="Rensing S.A."/>
            <person name="Ritter A."/>
            <person name="Rousvoal S."/>
            <person name="Samanta M."/>
            <person name="Samson G."/>
            <person name="Schroeder D.C."/>
            <person name="Segurens B."/>
            <person name="Strittmatter M."/>
            <person name="Tonon T."/>
            <person name="Tregear J.W."/>
            <person name="Valentin K."/>
            <person name="von Dassow P."/>
            <person name="Yamagishi T."/>
            <person name="Van de Peer Y."/>
            <person name="Wincker P."/>
        </authorList>
    </citation>
    <scope>NUCLEOTIDE SEQUENCE [LARGE SCALE GENOMIC DNA]</scope>
    <source>
        <strain evidence="3">Ec32 / CCAP1310/4</strain>
    </source>
</reference>
<name>D7G9H1_ECTSI</name>
<evidence type="ECO:0000313" key="2">
    <source>
        <dbReference type="EMBL" id="CBJ28311.1"/>
    </source>
</evidence>
<sequence length="60" mass="6619">MDEFGIGVGLYYRQLLLFGIVIMFCAIVYIPTMAHNAGFNDRNNSTTPAVLIGTAHNAER</sequence>
<evidence type="ECO:0000256" key="1">
    <source>
        <dbReference type="SAM" id="Phobius"/>
    </source>
</evidence>
<keyword evidence="3" id="KW-1185">Reference proteome</keyword>
<protein>
    <submittedName>
        <fullName evidence="2">Uncharacterized protein</fullName>
    </submittedName>
</protein>
<proteinExistence type="predicted"/>
<dbReference type="AlphaFoldDB" id="D7G9H1"/>
<keyword evidence="1" id="KW-0812">Transmembrane</keyword>
<feature type="transmembrane region" description="Helical" evidence="1">
    <location>
        <begin position="12"/>
        <end position="32"/>
    </location>
</feature>
<dbReference type="EMBL" id="FN649222">
    <property type="protein sequence ID" value="CBJ28311.1"/>
    <property type="molecule type" value="Genomic_DNA"/>
</dbReference>
<organism evidence="2 3">
    <name type="scientific">Ectocarpus siliculosus</name>
    <name type="common">Brown alga</name>
    <name type="synonym">Conferva siliculosa</name>
    <dbReference type="NCBI Taxonomy" id="2880"/>
    <lineage>
        <taxon>Eukaryota</taxon>
        <taxon>Sar</taxon>
        <taxon>Stramenopiles</taxon>
        <taxon>Ochrophyta</taxon>
        <taxon>PX clade</taxon>
        <taxon>Phaeophyceae</taxon>
        <taxon>Ectocarpales</taxon>
        <taxon>Ectocarpaceae</taxon>
        <taxon>Ectocarpus</taxon>
    </lineage>
</organism>